<accession>A0A6S6SQY6</accession>
<evidence type="ECO:0000313" key="1">
    <source>
        <dbReference type="EMBL" id="CAA6807092.1"/>
    </source>
</evidence>
<proteinExistence type="predicted"/>
<protein>
    <submittedName>
        <fullName evidence="1">Uncharacterized protein</fullName>
    </submittedName>
</protein>
<reference evidence="1" key="1">
    <citation type="submission" date="2020-01" db="EMBL/GenBank/DDBJ databases">
        <authorList>
            <person name="Meier V. D."/>
            <person name="Meier V D."/>
        </authorList>
    </citation>
    <scope>NUCLEOTIDE SEQUENCE</scope>
    <source>
        <strain evidence="1">HLG_WM_MAG_01</strain>
    </source>
</reference>
<dbReference type="EMBL" id="CACVAS010000047">
    <property type="protein sequence ID" value="CAA6807092.1"/>
    <property type="molecule type" value="Genomic_DNA"/>
</dbReference>
<organism evidence="1">
    <name type="scientific">uncultured Sulfurovum sp</name>
    <dbReference type="NCBI Taxonomy" id="269237"/>
    <lineage>
        <taxon>Bacteria</taxon>
        <taxon>Pseudomonadati</taxon>
        <taxon>Campylobacterota</taxon>
        <taxon>Epsilonproteobacteria</taxon>
        <taxon>Campylobacterales</taxon>
        <taxon>Sulfurovaceae</taxon>
        <taxon>Sulfurovum</taxon>
        <taxon>environmental samples</taxon>
    </lineage>
</organism>
<name>A0A6S6SQY6_9BACT</name>
<sequence>MNKKRLITVKKLSLHDENHHSFIFGLSGDELFKMMTSMTAQHYFEVHGKYPPRLDKTKISIKNIKV</sequence>
<gene>
    <name evidence="1" type="ORF">HELGO_WM3259</name>
</gene>
<dbReference type="AlphaFoldDB" id="A0A6S6SQY6"/>